<proteinExistence type="predicted"/>
<dbReference type="KEGG" id="prz:GZH47_33295"/>
<accession>A0A6C0PBJ6</accession>
<organism evidence="1 2">
    <name type="scientific">Paenibacillus rhizovicinus</name>
    <dbReference type="NCBI Taxonomy" id="2704463"/>
    <lineage>
        <taxon>Bacteria</taxon>
        <taxon>Bacillati</taxon>
        <taxon>Bacillota</taxon>
        <taxon>Bacilli</taxon>
        <taxon>Bacillales</taxon>
        <taxon>Paenibacillaceae</taxon>
        <taxon>Paenibacillus</taxon>
    </lineage>
</organism>
<sequence>MYLDRTEQHRRDLKHLIYEDPSKLRTMLQDITDKINMLSDKLEVVTDLYGDALAFQRRLTNEERRKEANMDLVEKYLRGGMRHGRVQT</sequence>
<name>A0A6C0PBJ6_9BACL</name>
<gene>
    <name evidence="1" type="ORF">GZH47_33295</name>
</gene>
<keyword evidence="1" id="KW-0614">Plasmid</keyword>
<dbReference type="RefSeq" id="WP_162645905.1">
    <property type="nucleotide sequence ID" value="NZ_CP048288.1"/>
</dbReference>
<dbReference type="EMBL" id="CP048288">
    <property type="protein sequence ID" value="QHW35771.1"/>
    <property type="molecule type" value="Genomic_DNA"/>
</dbReference>
<protein>
    <submittedName>
        <fullName evidence="1">Uncharacterized protein</fullName>
    </submittedName>
</protein>
<dbReference type="Proteomes" id="UP000479114">
    <property type="component" value="Plasmid unnamed2"/>
</dbReference>
<evidence type="ECO:0000313" key="1">
    <source>
        <dbReference type="EMBL" id="QHW35771.1"/>
    </source>
</evidence>
<keyword evidence="2" id="KW-1185">Reference proteome</keyword>
<reference evidence="1 2" key="1">
    <citation type="submission" date="2020-02" db="EMBL/GenBank/DDBJ databases">
        <title>Paenibacillus sp. nov., isolated from rhizosphere soil of tomato.</title>
        <authorList>
            <person name="Weon H.-Y."/>
            <person name="Lee S.A."/>
        </authorList>
    </citation>
    <scope>NUCLEOTIDE SEQUENCE [LARGE SCALE GENOMIC DNA]</scope>
    <source>
        <strain evidence="1 2">14171R-81</strain>
        <plasmid evidence="1 2">unnamed2</plasmid>
    </source>
</reference>
<dbReference type="AlphaFoldDB" id="A0A6C0PBJ6"/>
<evidence type="ECO:0000313" key="2">
    <source>
        <dbReference type="Proteomes" id="UP000479114"/>
    </source>
</evidence>
<geneLocation type="plasmid" evidence="1 2">
    <name>unnamed2</name>
</geneLocation>